<dbReference type="SUPFAM" id="SSF56529">
    <property type="entry name" value="FAH"/>
    <property type="match status" value="1"/>
</dbReference>
<dbReference type="InterPro" id="IPR018833">
    <property type="entry name" value="Rv2993c-like_N"/>
</dbReference>
<dbReference type="PANTHER" id="PTHR42796:SF4">
    <property type="entry name" value="FUMARYLACETOACETATE HYDROLASE DOMAIN-CONTAINING PROTEIN 2A"/>
    <property type="match status" value="1"/>
</dbReference>
<dbReference type="GO" id="GO:0044281">
    <property type="term" value="P:small molecule metabolic process"/>
    <property type="evidence" value="ECO:0007669"/>
    <property type="project" value="UniProtKB-ARBA"/>
</dbReference>
<evidence type="ECO:0000256" key="2">
    <source>
        <dbReference type="ARBA" id="ARBA00022723"/>
    </source>
</evidence>
<feature type="domain" description="Rv2993c-like N-terminal" evidence="4">
    <location>
        <begin position="1"/>
        <end position="54"/>
    </location>
</feature>
<evidence type="ECO:0000313" key="6">
    <source>
        <dbReference type="Proteomes" id="UP000234560"/>
    </source>
</evidence>
<evidence type="ECO:0000259" key="3">
    <source>
        <dbReference type="Pfam" id="PF01557"/>
    </source>
</evidence>
<evidence type="ECO:0000259" key="4">
    <source>
        <dbReference type="Pfam" id="PF10370"/>
    </source>
</evidence>
<protein>
    <submittedName>
        <fullName evidence="5">Fumarylacetoacetate hydrolase family protein</fullName>
    </submittedName>
</protein>
<dbReference type="Gene3D" id="2.30.30.370">
    <property type="entry name" value="FAH"/>
    <property type="match status" value="1"/>
</dbReference>
<name>A0AAF1BY17_9CORY</name>
<dbReference type="InterPro" id="IPR036663">
    <property type="entry name" value="Fumarylacetoacetase_C_sf"/>
</dbReference>
<organism evidence="5 6">
    <name type="scientific">Corynebacterium pyruviciproducens</name>
    <dbReference type="NCBI Taxonomy" id="598660"/>
    <lineage>
        <taxon>Bacteria</taxon>
        <taxon>Bacillati</taxon>
        <taxon>Actinomycetota</taxon>
        <taxon>Actinomycetes</taxon>
        <taxon>Mycobacteriales</taxon>
        <taxon>Corynebacteriaceae</taxon>
        <taxon>Corynebacterium</taxon>
    </lineage>
</organism>
<gene>
    <name evidence="5" type="ORF">CYJ47_07215</name>
</gene>
<dbReference type="Pfam" id="PF10370">
    <property type="entry name" value="Rv2993c-like_N"/>
    <property type="match status" value="1"/>
</dbReference>
<dbReference type="RefSeq" id="WP_101677991.1">
    <property type="nucleotide sequence ID" value="NZ_CAMIHY010000126.1"/>
</dbReference>
<comment type="similarity">
    <text evidence="1">Belongs to the FAH family.</text>
</comment>
<dbReference type="Proteomes" id="UP000234560">
    <property type="component" value="Chromosome"/>
</dbReference>
<dbReference type="AlphaFoldDB" id="A0AAF1BY17"/>
<sequence>MRFARIATKESMSFCVVDGDGADITFKPIKGHPFEEPVYTGKEYGPDEVKLLAPMLPSKILLIGRNYADHVEEVFKKTASTLPPTLFMKPPTSVIGPGAPIRIPEFAHNVEFEGELAFVISRPCKNVKRDEWKSYVLGLTIINDVTDRDLQFSEGQWTVGKGIDTFCPMGPWIDTDLDSFDLEDLGIKGHLTHEGSTTTYQDSRTSQMIWGFGEILEYISRTMTLLPGDVISTGSPAGTRQMVDGDIVTIEVEGIGQLRNKVVNA</sequence>
<dbReference type="GO" id="GO:0016787">
    <property type="term" value="F:hydrolase activity"/>
    <property type="evidence" value="ECO:0007669"/>
    <property type="project" value="UniProtKB-KW"/>
</dbReference>
<reference evidence="5" key="2">
    <citation type="submission" date="2023-10" db="EMBL/GenBank/DDBJ databases">
        <authorList>
            <person name="Choi B."/>
        </authorList>
    </citation>
    <scope>NUCLEOTIDE SEQUENCE</scope>
    <source>
        <strain evidence="5">UMB0763</strain>
    </source>
</reference>
<dbReference type="PANTHER" id="PTHR42796">
    <property type="entry name" value="FUMARYLACETOACETATE HYDROLASE DOMAIN-CONTAINING PROTEIN 2A-RELATED"/>
    <property type="match status" value="1"/>
</dbReference>
<dbReference type="InterPro" id="IPR011234">
    <property type="entry name" value="Fumarylacetoacetase-like_C"/>
</dbReference>
<feature type="domain" description="Fumarylacetoacetase-like C-terminal" evidence="3">
    <location>
        <begin position="59"/>
        <end position="263"/>
    </location>
</feature>
<evidence type="ECO:0000256" key="1">
    <source>
        <dbReference type="ARBA" id="ARBA00010211"/>
    </source>
</evidence>
<dbReference type="KEGG" id="cpyr:CYJ47_07215"/>
<dbReference type="Gene3D" id="3.90.850.10">
    <property type="entry name" value="Fumarylacetoacetase-like, C-terminal domain"/>
    <property type="match status" value="1"/>
</dbReference>
<dbReference type="GO" id="GO:0046872">
    <property type="term" value="F:metal ion binding"/>
    <property type="evidence" value="ECO:0007669"/>
    <property type="project" value="UniProtKB-KW"/>
</dbReference>
<proteinExistence type="inferred from homology"/>
<keyword evidence="2" id="KW-0479">Metal-binding</keyword>
<accession>A0AAF1BY17</accession>
<dbReference type="Pfam" id="PF01557">
    <property type="entry name" value="FAA_hydrolase"/>
    <property type="match status" value="1"/>
</dbReference>
<dbReference type="InterPro" id="IPR051121">
    <property type="entry name" value="FAH"/>
</dbReference>
<evidence type="ECO:0000313" key="5">
    <source>
        <dbReference type="EMBL" id="WOT01085.1"/>
    </source>
</evidence>
<reference evidence="5" key="1">
    <citation type="submission" date="2017-12" db="EMBL/GenBank/DDBJ databases">
        <authorList>
            <person name="Thomas-White K."/>
            <person name="Wolfe A.J."/>
        </authorList>
    </citation>
    <scope>NUCLEOTIDE SEQUENCE</scope>
    <source>
        <strain evidence="5">UMB0763</strain>
    </source>
</reference>
<keyword evidence="5" id="KW-0378">Hydrolase</keyword>
<dbReference type="EMBL" id="CP136958">
    <property type="protein sequence ID" value="WOT01085.1"/>
    <property type="molecule type" value="Genomic_DNA"/>
</dbReference>